<dbReference type="Gene3D" id="3.40.630.30">
    <property type="match status" value="1"/>
</dbReference>
<dbReference type="Proteomes" id="UP000579523">
    <property type="component" value="Unassembled WGS sequence"/>
</dbReference>
<name>A0A7W7M156_9ACTN</name>
<feature type="domain" description="N-acetyltransferase" evidence="1">
    <location>
        <begin position="2"/>
        <end position="42"/>
    </location>
</feature>
<dbReference type="EMBL" id="JACHJI010000007">
    <property type="protein sequence ID" value="MBB4900235.1"/>
    <property type="molecule type" value="Genomic_DNA"/>
</dbReference>
<dbReference type="SUPFAM" id="SSF55729">
    <property type="entry name" value="Acyl-CoA N-acyltransferases (Nat)"/>
    <property type="match status" value="1"/>
</dbReference>
<dbReference type="GO" id="GO:0005737">
    <property type="term" value="C:cytoplasm"/>
    <property type="evidence" value="ECO:0007669"/>
    <property type="project" value="TreeGrafter"/>
</dbReference>
<gene>
    <name evidence="2" type="ORF">FHS37_004297</name>
</gene>
<dbReference type="PANTHER" id="PTHR43441:SF10">
    <property type="entry name" value="ACETYLTRANSFERASE"/>
    <property type="match status" value="1"/>
</dbReference>
<evidence type="ECO:0000313" key="2">
    <source>
        <dbReference type="EMBL" id="MBB4900235.1"/>
    </source>
</evidence>
<evidence type="ECO:0000259" key="1">
    <source>
        <dbReference type="Pfam" id="PF13302"/>
    </source>
</evidence>
<dbReference type="GO" id="GO:0008999">
    <property type="term" value="F:protein-N-terminal-alanine acetyltransferase activity"/>
    <property type="evidence" value="ECO:0007669"/>
    <property type="project" value="TreeGrafter"/>
</dbReference>
<reference evidence="2 3" key="1">
    <citation type="submission" date="2020-08" db="EMBL/GenBank/DDBJ databases">
        <title>Genomic Encyclopedia of Type Strains, Phase III (KMG-III): the genomes of soil and plant-associated and newly described type strains.</title>
        <authorList>
            <person name="Whitman W."/>
        </authorList>
    </citation>
    <scope>NUCLEOTIDE SEQUENCE [LARGE SCALE GENOMIC DNA]</scope>
    <source>
        <strain evidence="2 3">CECT 3273</strain>
    </source>
</reference>
<keyword evidence="3" id="KW-1185">Reference proteome</keyword>
<accession>A0A7W7M156</accession>
<sequence length="87" mass="9396">MATRALLLAAHWALTELGLRRLELDHALGHEASCRVAERCGFGYEGTTRGAIFEAGRHDAFRDAHLHARLATDPEPDLPGITGPVAP</sequence>
<dbReference type="PANTHER" id="PTHR43441">
    <property type="entry name" value="RIBOSOMAL-PROTEIN-SERINE ACETYLTRANSFERASE"/>
    <property type="match status" value="1"/>
</dbReference>
<dbReference type="Pfam" id="PF13302">
    <property type="entry name" value="Acetyltransf_3"/>
    <property type="match status" value="1"/>
</dbReference>
<dbReference type="InterPro" id="IPR000182">
    <property type="entry name" value="GNAT_dom"/>
</dbReference>
<proteinExistence type="predicted"/>
<dbReference type="InterPro" id="IPR051908">
    <property type="entry name" value="Ribosomal_N-acetyltransferase"/>
</dbReference>
<protein>
    <submittedName>
        <fullName evidence="2">RimJ/RimL family protein N-acetyltransferase</fullName>
    </submittedName>
</protein>
<dbReference type="InterPro" id="IPR016181">
    <property type="entry name" value="Acyl_CoA_acyltransferase"/>
</dbReference>
<comment type="caution">
    <text evidence="2">The sequence shown here is derived from an EMBL/GenBank/DDBJ whole genome shotgun (WGS) entry which is preliminary data.</text>
</comment>
<evidence type="ECO:0000313" key="3">
    <source>
        <dbReference type="Proteomes" id="UP000579523"/>
    </source>
</evidence>
<dbReference type="GO" id="GO:1990189">
    <property type="term" value="F:protein N-terminal-serine acetyltransferase activity"/>
    <property type="evidence" value="ECO:0007669"/>
    <property type="project" value="TreeGrafter"/>
</dbReference>
<dbReference type="AlphaFoldDB" id="A0A7W7M156"/>
<organism evidence="2 3">
    <name type="scientific">Streptomyces griseomycini</name>
    <dbReference type="NCBI Taxonomy" id="66895"/>
    <lineage>
        <taxon>Bacteria</taxon>
        <taxon>Bacillati</taxon>
        <taxon>Actinomycetota</taxon>
        <taxon>Actinomycetes</taxon>
        <taxon>Kitasatosporales</taxon>
        <taxon>Streptomycetaceae</taxon>
        <taxon>Streptomyces</taxon>
    </lineage>
</organism>